<sequence>MEDTSLHPMLSNNETAGIVRVLRDVPPAHYILKIESFSLLAATQVEKYESGDFEASGYKWRLSLYPNGNRKRNGNDHISLYLTMSATNNLPLGWEIDVNFKMFAFDQIRDKYLTIQDADGRLRHLHGMMTECGFAQLLSLKTFKDPSNGYLLVDCCVLGVEFNLFSLTADHWFDTSGFGWGFPKFLTLSDLHNTSKGFLVDDMLILEGQLDIISVAKSFS</sequence>
<dbReference type="Gene3D" id="2.60.210.10">
    <property type="entry name" value="Apoptosis, Tumor Necrosis Factor Receptor Associated Protein 2, Chain A"/>
    <property type="match status" value="2"/>
</dbReference>
<dbReference type="PROSITE" id="PS50144">
    <property type="entry name" value="MATH"/>
    <property type="match status" value="1"/>
</dbReference>
<keyword evidence="3" id="KW-1185">Reference proteome</keyword>
<reference evidence="2 3" key="1">
    <citation type="journal article" date="2024" name="Plant J.">
        <title>Genome sequences and population genomics reveal climatic adaptation and genomic divergence between two closely related sweetgum species.</title>
        <authorList>
            <person name="Xu W.Q."/>
            <person name="Ren C.Q."/>
            <person name="Zhang X.Y."/>
            <person name="Comes H.P."/>
            <person name="Liu X.H."/>
            <person name="Li Y.G."/>
            <person name="Kettle C.J."/>
            <person name="Jalonen R."/>
            <person name="Gaisberger H."/>
            <person name="Ma Y.Z."/>
            <person name="Qiu Y.X."/>
        </authorList>
    </citation>
    <scope>NUCLEOTIDE SEQUENCE [LARGE SCALE GENOMIC DNA]</scope>
    <source>
        <strain evidence="2">Hangzhou</strain>
    </source>
</reference>
<comment type="caution">
    <text evidence="2">The sequence shown here is derived from an EMBL/GenBank/DDBJ whole genome shotgun (WGS) entry which is preliminary data.</text>
</comment>
<proteinExistence type="predicted"/>
<dbReference type="CDD" id="cd00121">
    <property type="entry name" value="MATH"/>
    <property type="match status" value="1"/>
</dbReference>
<evidence type="ECO:0000313" key="2">
    <source>
        <dbReference type="EMBL" id="KAK9266338.1"/>
    </source>
</evidence>
<organism evidence="2 3">
    <name type="scientific">Liquidambar formosana</name>
    <name type="common">Formosan gum</name>
    <dbReference type="NCBI Taxonomy" id="63359"/>
    <lineage>
        <taxon>Eukaryota</taxon>
        <taxon>Viridiplantae</taxon>
        <taxon>Streptophyta</taxon>
        <taxon>Embryophyta</taxon>
        <taxon>Tracheophyta</taxon>
        <taxon>Spermatophyta</taxon>
        <taxon>Magnoliopsida</taxon>
        <taxon>eudicotyledons</taxon>
        <taxon>Gunneridae</taxon>
        <taxon>Pentapetalae</taxon>
        <taxon>Saxifragales</taxon>
        <taxon>Altingiaceae</taxon>
        <taxon>Liquidambar</taxon>
    </lineage>
</organism>
<gene>
    <name evidence="2" type="ORF">L1049_012669</name>
</gene>
<dbReference type="PANTHER" id="PTHR46162">
    <property type="entry name" value="TRAF-LIKE FAMILY PROTEIN"/>
    <property type="match status" value="1"/>
</dbReference>
<dbReference type="PANTHER" id="PTHR46162:SF40">
    <property type="entry name" value="TRAF-LIKE FAMILY PROTEIN"/>
    <property type="match status" value="1"/>
</dbReference>
<dbReference type="SMART" id="SM00061">
    <property type="entry name" value="MATH"/>
    <property type="match status" value="1"/>
</dbReference>
<dbReference type="InterPro" id="IPR008974">
    <property type="entry name" value="TRAF-like"/>
</dbReference>
<dbReference type="Proteomes" id="UP001415857">
    <property type="component" value="Unassembled WGS sequence"/>
</dbReference>
<dbReference type="Pfam" id="PF22486">
    <property type="entry name" value="MATH_2"/>
    <property type="match status" value="1"/>
</dbReference>
<feature type="domain" description="MATH" evidence="1">
    <location>
        <begin position="27"/>
        <end position="210"/>
    </location>
</feature>
<dbReference type="SUPFAM" id="SSF49599">
    <property type="entry name" value="TRAF domain-like"/>
    <property type="match status" value="2"/>
</dbReference>
<evidence type="ECO:0000313" key="3">
    <source>
        <dbReference type="Proteomes" id="UP001415857"/>
    </source>
</evidence>
<dbReference type="EMBL" id="JBBPBK010000175">
    <property type="protein sequence ID" value="KAK9266338.1"/>
    <property type="molecule type" value="Genomic_DNA"/>
</dbReference>
<accession>A0AAP0R3B2</accession>
<dbReference type="InterPro" id="IPR002083">
    <property type="entry name" value="MATH/TRAF_dom"/>
</dbReference>
<name>A0AAP0R3B2_LIQFO</name>
<protein>
    <recommendedName>
        <fullName evidence="1">MATH domain-containing protein</fullName>
    </recommendedName>
</protein>
<evidence type="ECO:0000259" key="1">
    <source>
        <dbReference type="PROSITE" id="PS50144"/>
    </source>
</evidence>
<dbReference type="AlphaFoldDB" id="A0AAP0R3B2"/>